<dbReference type="AlphaFoldDB" id="A0A8J7YK82"/>
<gene>
    <name evidence="1" type="ORF">J9259_06645</name>
</gene>
<sequence>MSDALSTEGFYERGYTETDCGDAVQEHTYVFPEERSADAGRGLQEAKATWSDETDVILSRRSSLAGDRSAAVLELSRLVNRFCSRILTSLENGLHGTQPSAGHPSILNTSEAGRRREINLPGFSIPGGSCLSREEWLRLYSIAVRRMERFGYLMTQRDKKYISKQSGIDITPYIWNTLVRRMGLRRIENPYSSSNLVIYVEPRRVPGIAPRKRSEEQRVCER</sequence>
<organism evidence="1 2">
    <name type="scientific">Candidatus Sysuiplasma superficiale</name>
    <dbReference type="NCBI Taxonomy" id="2823368"/>
    <lineage>
        <taxon>Archaea</taxon>
        <taxon>Methanobacteriati</taxon>
        <taxon>Thermoplasmatota</taxon>
        <taxon>Thermoplasmata</taxon>
        <taxon>Candidatus Sysuiplasmatales</taxon>
        <taxon>Candidatus Sysuiplasmataceae</taxon>
        <taxon>Candidatus Sysuiplasma</taxon>
    </lineage>
</organism>
<evidence type="ECO:0000313" key="1">
    <source>
        <dbReference type="EMBL" id="MBX8632177.1"/>
    </source>
</evidence>
<dbReference type="Proteomes" id="UP000716004">
    <property type="component" value="Unassembled WGS sequence"/>
</dbReference>
<reference evidence="1" key="1">
    <citation type="submission" date="2021-04" db="EMBL/GenBank/DDBJ databases">
        <title>Genomic insights into ecological role and evolution of a novel Thermoplasmata order Candidatus Sysuiplasmatales.</title>
        <authorList>
            <person name="Yuan Y."/>
        </authorList>
    </citation>
    <scope>NUCLEOTIDE SEQUENCE</scope>
    <source>
        <strain evidence="1">YP2-bin.285</strain>
    </source>
</reference>
<protein>
    <submittedName>
        <fullName evidence="1">Uncharacterized protein</fullName>
    </submittedName>
</protein>
<dbReference type="EMBL" id="JAGVSJ010000016">
    <property type="protein sequence ID" value="MBX8632177.1"/>
    <property type="molecule type" value="Genomic_DNA"/>
</dbReference>
<name>A0A8J7YK82_9ARCH</name>
<accession>A0A8J7YK82</accession>
<evidence type="ECO:0000313" key="2">
    <source>
        <dbReference type="Proteomes" id="UP000716004"/>
    </source>
</evidence>
<proteinExistence type="predicted"/>
<comment type="caution">
    <text evidence="1">The sequence shown here is derived from an EMBL/GenBank/DDBJ whole genome shotgun (WGS) entry which is preliminary data.</text>
</comment>